<comment type="cofactor">
    <cofactor evidence="1">
        <name>FAD</name>
        <dbReference type="ChEBI" id="CHEBI:57692"/>
    </cofactor>
</comment>
<evidence type="ECO:0000313" key="9">
    <source>
        <dbReference type="EMBL" id="GAD49331.1"/>
    </source>
</evidence>
<comment type="caution">
    <text evidence="9">The sequence shown here is derived from an EMBL/GenBank/DDBJ whole genome shotgun (WGS) entry which is preliminary data.</text>
</comment>
<dbReference type="Gene3D" id="3.50.50.60">
    <property type="entry name" value="FAD/NAD(P)-binding domain"/>
    <property type="match status" value="2"/>
</dbReference>
<evidence type="ECO:0000313" key="10">
    <source>
        <dbReference type="Proteomes" id="UP000016568"/>
    </source>
</evidence>
<feature type="domain" description="FAD dependent oxidoreductase" evidence="7">
    <location>
        <begin position="17"/>
        <end position="228"/>
    </location>
</feature>
<comment type="similarity">
    <text evidence="2">Belongs to the GMC oxidoreductase family.</text>
</comment>
<name>U2Y818_9SPHN</name>
<proteinExistence type="inferred from homology"/>
<dbReference type="InterPro" id="IPR007867">
    <property type="entry name" value="GMC_OxRtase_C"/>
</dbReference>
<evidence type="ECO:0000256" key="5">
    <source>
        <dbReference type="ARBA" id="ARBA00023002"/>
    </source>
</evidence>
<dbReference type="KEGG" id="ntd:EGO55_12495"/>
<evidence type="ECO:0000256" key="2">
    <source>
        <dbReference type="ARBA" id="ARBA00010790"/>
    </source>
</evidence>
<dbReference type="Pfam" id="PF05199">
    <property type="entry name" value="GMC_oxred_C"/>
    <property type="match status" value="1"/>
</dbReference>
<evidence type="ECO:0000259" key="7">
    <source>
        <dbReference type="Pfam" id="PF01266"/>
    </source>
</evidence>
<dbReference type="AlphaFoldDB" id="U2Y818"/>
<dbReference type="EMBL" id="BASZ01000005">
    <property type="protein sequence ID" value="GAD49331.1"/>
    <property type="molecule type" value="Genomic_DNA"/>
</dbReference>
<dbReference type="GO" id="GO:0016614">
    <property type="term" value="F:oxidoreductase activity, acting on CH-OH group of donors"/>
    <property type="evidence" value="ECO:0007669"/>
    <property type="project" value="InterPro"/>
</dbReference>
<dbReference type="PANTHER" id="PTHR42784">
    <property type="entry name" value="PYRANOSE 2-OXIDASE"/>
    <property type="match status" value="1"/>
</dbReference>
<protein>
    <submittedName>
        <fullName evidence="9">Putative oxidoreductase</fullName>
    </submittedName>
</protein>
<feature type="region of interest" description="Disordered" evidence="6">
    <location>
        <begin position="539"/>
        <end position="563"/>
    </location>
</feature>
<gene>
    <name evidence="9" type="ORF">NT2_05_02510</name>
</gene>
<evidence type="ECO:0000259" key="8">
    <source>
        <dbReference type="Pfam" id="PF05199"/>
    </source>
</evidence>
<dbReference type="SUPFAM" id="SSF54373">
    <property type="entry name" value="FAD-linked reductases, C-terminal domain"/>
    <property type="match status" value="1"/>
</dbReference>
<organism evidence="9 10">
    <name type="scientific">Caenibius tardaugens NBRC 16725</name>
    <dbReference type="NCBI Taxonomy" id="1219035"/>
    <lineage>
        <taxon>Bacteria</taxon>
        <taxon>Pseudomonadati</taxon>
        <taxon>Pseudomonadota</taxon>
        <taxon>Alphaproteobacteria</taxon>
        <taxon>Sphingomonadales</taxon>
        <taxon>Erythrobacteraceae</taxon>
        <taxon>Caenibius</taxon>
    </lineage>
</organism>
<dbReference type="PANTHER" id="PTHR42784:SF1">
    <property type="entry name" value="PYRANOSE 2-OXIDASE"/>
    <property type="match status" value="1"/>
</dbReference>
<sequence length="563" mass="62531">MLIDLHAGCPGDLRISDVCIVGAGAAGLTLARQLLEQGYTVTLLESGGLDFEQETQDLYRGENVGLPYYDLDQARLRFFGGTVSIWGGRCAMMNPIDFERRDWVKHSGWPVRYQDMLPYYQRANAAFDLGPMHYAEDGWDELGRSGPGFADEKIATSFWRFDEMTERFTAGMNRDLLMHPDLDVLLHANVVGLQAGKKADRIDCLRVATLRGLTCKVRAKQYVLACGAIENARMLLVSNDVEPAGIGNAHDQVGRYFMEHPYGRLGKVKTQNPVKLWAAFQKRFQRSGPPLAPALRMSDAQQAEHKALNCSVTFKLQRDPGKGVAVGNRLYHQIKHTLSPDAKGRFLNRTYRRMRAWFHRGIRETVEKLRVRAGMTDLYVMVRGEQAPNPDSRVMLSAERDAFGVPRVQLDWLLSEQDKDTVRAMARTLDAEFRRLGIGEVEPCEWLDQPGTAWPVDPTVGNHPIAGYHHMGGTRMSDDPAQGVVDANCRVHNYANLYIAGSSVFPTSGWANPTLTIVALTLRLADHLHGMLSAEARANAPARAPVGSTPMATEKKAPGYAGA</sequence>
<accession>U2Y818</accession>
<dbReference type="Pfam" id="PF01266">
    <property type="entry name" value="DAO"/>
    <property type="match status" value="1"/>
</dbReference>
<evidence type="ECO:0000256" key="4">
    <source>
        <dbReference type="ARBA" id="ARBA00022827"/>
    </source>
</evidence>
<keyword evidence="10" id="KW-1185">Reference proteome</keyword>
<dbReference type="InterPro" id="IPR006076">
    <property type="entry name" value="FAD-dep_OxRdtase"/>
</dbReference>
<dbReference type="eggNOG" id="COG2303">
    <property type="taxonomic scope" value="Bacteria"/>
</dbReference>
<evidence type="ECO:0000256" key="6">
    <source>
        <dbReference type="SAM" id="MobiDB-lite"/>
    </source>
</evidence>
<dbReference type="SUPFAM" id="SSF51905">
    <property type="entry name" value="FAD/NAD(P)-binding domain"/>
    <property type="match status" value="1"/>
</dbReference>
<dbReference type="InterPro" id="IPR051473">
    <property type="entry name" value="P2Ox-like"/>
</dbReference>
<feature type="domain" description="Glucose-methanol-choline oxidoreductase C-terminal" evidence="8">
    <location>
        <begin position="388"/>
        <end position="520"/>
    </location>
</feature>
<keyword evidence="4" id="KW-0274">FAD</keyword>
<evidence type="ECO:0000256" key="1">
    <source>
        <dbReference type="ARBA" id="ARBA00001974"/>
    </source>
</evidence>
<evidence type="ECO:0000256" key="3">
    <source>
        <dbReference type="ARBA" id="ARBA00022630"/>
    </source>
</evidence>
<keyword evidence="3" id="KW-0285">Flavoprotein</keyword>
<reference evidence="9 10" key="1">
    <citation type="submission" date="2013-09" db="EMBL/GenBank/DDBJ databases">
        <title>Whole genome shotgun sequence of Novosphingobium tardaugens NBRC 16725.</title>
        <authorList>
            <person name="Isaki S."/>
            <person name="Hosoyama A."/>
            <person name="Tsuchikane K."/>
            <person name="Katsumata H."/>
            <person name="Ando Y."/>
            <person name="Yamazaki S."/>
            <person name="Fujita N."/>
        </authorList>
    </citation>
    <scope>NUCLEOTIDE SEQUENCE [LARGE SCALE GENOMIC DNA]</scope>
    <source>
        <strain evidence="9 10">NBRC 16725</strain>
    </source>
</reference>
<dbReference type="Proteomes" id="UP000016568">
    <property type="component" value="Unassembled WGS sequence"/>
</dbReference>
<dbReference type="OrthoDB" id="9798604at2"/>
<dbReference type="InterPro" id="IPR036188">
    <property type="entry name" value="FAD/NAD-bd_sf"/>
</dbReference>
<dbReference type="RefSeq" id="WP_021690237.1">
    <property type="nucleotide sequence ID" value="NZ_BASZ01000005.1"/>
</dbReference>
<keyword evidence="5" id="KW-0560">Oxidoreductase</keyword>